<feature type="transmembrane region" description="Helical" evidence="6">
    <location>
        <begin position="175"/>
        <end position="191"/>
    </location>
</feature>
<dbReference type="RefSeq" id="WP_378023936.1">
    <property type="nucleotide sequence ID" value="NZ_JBHSKG010000018.1"/>
</dbReference>
<comment type="subcellular location">
    <subcellularLocation>
        <location evidence="1">Cell membrane</location>
        <topology evidence="1">Multi-pass membrane protein</topology>
    </subcellularLocation>
</comment>
<dbReference type="PANTHER" id="PTHR30250">
    <property type="entry name" value="PST FAMILY PREDICTED COLANIC ACID TRANSPORTER"/>
    <property type="match status" value="1"/>
</dbReference>
<dbReference type="PANTHER" id="PTHR30250:SF11">
    <property type="entry name" value="O-ANTIGEN TRANSPORTER-RELATED"/>
    <property type="match status" value="1"/>
</dbReference>
<keyword evidence="4 6" id="KW-1133">Transmembrane helix</keyword>
<evidence type="ECO:0000256" key="2">
    <source>
        <dbReference type="ARBA" id="ARBA00022475"/>
    </source>
</evidence>
<dbReference type="InterPro" id="IPR050833">
    <property type="entry name" value="Poly_Biosynth_Transport"/>
</dbReference>
<evidence type="ECO:0000256" key="3">
    <source>
        <dbReference type="ARBA" id="ARBA00022692"/>
    </source>
</evidence>
<feature type="transmembrane region" description="Helical" evidence="6">
    <location>
        <begin position="345"/>
        <end position="364"/>
    </location>
</feature>
<name>A0ABV9ZND1_9PSEU</name>
<feature type="transmembrane region" description="Helical" evidence="6">
    <location>
        <begin position="87"/>
        <end position="110"/>
    </location>
</feature>
<evidence type="ECO:0000256" key="4">
    <source>
        <dbReference type="ARBA" id="ARBA00022989"/>
    </source>
</evidence>
<feature type="transmembrane region" description="Helical" evidence="6">
    <location>
        <begin position="45"/>
        <end position="66"/>
    </location>
</feature>
<feature type="transmembrane region" description="Helical" evidence="6">
    <location>
        <begin position="257"/>
        <end position="280"/>
    </location>
</feature>
<evidence type="ECO:0000313" key="8">
    <source>
        <dbReference type="Proteomes" id="UP001596175"/>
    </source>
</evidence>
<protein>
    <submittedName>
        <fullName evidence="7">Lipopolysaccharide biosynthesis protein</fullName>
    </submittedName>
</protein>
<accession>A0ABV9ZND1</accession>
<keyword evidence="2" id="KW-1003">Cell membrane</keyword>
<feature type="transmembrane region" description="Helical" evidence="6">
    <location>
        <begin position="14"/>
        <end position="33"/>
    </location>
</feature>
<feature type="transmembrane region" description="Helical" evidence="6">
    <location>
        <begin position="376"/>
        <end position="396"/>
    </location>
</feature>
<evidence type="ECO:0000313" key="7">
    <source>
        <dbReference type="EMBL" id="MFC5141795.1"/>
    </source>
</evidence>
<proteinExistence type="predicted"/>
<sequence length="431" mass="44266">MSDQAPGNVGARRLVGAAGLGVLVSGLIVNVYLAVVARALPPAEYATFGSFWALALVLGFGAFLPLEQELARRLPLPGDRRALLRAATGAAAVLAGIALVVLVVALPIVSRALEDNLSVLLALVALCVVSAGQFLVRGTLIGTDRLVRHAAVMVLDAVVRLGLASAVFILGGEDAAAFCWALVVAIALSHLPQLPGAWRRAVAWGRFSTGTPIAGTVTTRGLTRAALPLLVGSVCAQLLLNGLPVLVVAQAADGQEIAAAGVFVAAFTLAKAPLSMVVPLQSAVVPTLTRLIARGRRREVLVLLVKGVAVLVAVAAVAVPLAWWLGPAIVSLIFGDDYTIGGLDLALIICGVLAHIGLVVVTQVHVARGRHVDVALSWMAGLAAAGLTFWLVPGVILSGEVAFLVGSVIGAVVSCSILALSRRRSVREELS</sequence>
<feature type="transmembrane region" description="Helical" evidence="6">
    <location>
        <begin position="148"/>
        <end position="169"/>
    </location>
</feature>
<feature type="transmembrane region" description="Helical" evidence="6">
    <location>
        <begin position="300"/>
        <end position="325"/>
    </location>
</feature>
<feature type="transmembrane region" description="Helical" evidence="6">
    <location>
        <begin position="402"/>
        <end position="421"/>
    </location>
</feature>
<gene>
    <name evidence="7" type="ORF">ACFPK1_26415</name>
</gene>
<feature type="transmembrane region" description="Helical" evidence="6">
    <location>
        <begin position="229"/>
        <end position="251"/>
    </location>
</feature>
<keyword evidence="8" id="KW-1185">Reference proteome</keyword>
<keyword evidence="3 6" id="KW-0812">Transmembrane</keyword>
<keyword evidence="5 6" id="KW-0472">Membrane</keyword>
<evidence type="ECO:0000256" key="6">
    <source>
        <dbReference type="SAM" id="Phobius"/>
    </source>
</evidence>
<comment type="caution">
    <text evidence="7">The sequence shown here is derived from an EMBL/GenBank/DDBJ whole genome shotgun (WGS) entry which is preliminary data.</text>
</comment>
<organism evidence="7 8">
    <name type="scientific">Actinomycetospora rhizophila</name>
    <dbReference type="NCBI Taxonomy" id="1416876"/>
    <lineage>
        <taxon>Bacteria</taxon>
        <taxon>Bacillati</taxon>
        <taxon>Actinomycetota</taxon>
        <taxon>Actinomycetes</taxon>
        <taxon>Pseudonocardiales</taxon>
        <taxon>Pseudonocardiaceae</taxon>
        <taxon>Actinomycetospora</taxon>
    </lineage>
</organism>
<dbReference type="EMBL" id="JBHSKG010000018">
    <property type="protein sequence ID" value="MFC5141795.1"/>
    <property type="molecule type" value="Genomic_DNA"/>
</dbReference>
<evidence type="ECO:0000256" key="5">
    <source>
        <dbReference type="ARBA" id="ARBA00023136"/>
    </source>
</evidence>
<dbReference type="Proteomes" id="UP001596175">
    <property type="component" value="Unassembled WGS sequence"/>
</dbReference>
<feature type="transmembrane region" description="Helical" evidence="6">
    <location>
        <begin position="116"/>
        <end position="136"/>
    </location>
</feature>
<evidence type="ECO:0000256" key="1">
    <source>
        <dbReference type="ARBA" id="ARBA00004651"/>
    </source>
</evidence>
<reference evidence="8" key="1">
    <citation type="journal article" date="2019" name="Int. J. Syst. Evol. Microbiol.">
        <title>The Global Catalogue of Microorganisms (GCM) 10K type strain sequencing project: providing services to taxonomists for standard genome sequencing and annotation.</title>
        <authorList>
            <consortium name="The Broad Institute Genomics Platform"/>
            <consortium name="The Broad Institute Genome Sequencing Center for Infectious Disease"/>
            <person name="Wu L."/>
            <person name="Ma J."/>
        </authorList>
    </citation>
    <scope>NUCLEOTIDE SEQUENCE [LARGE SCALE GENOMIC DNA]</scope>
    <source>
        <strain evidence="8">XZYJ18</strain>
    </source>
</reference>